<dbReference type="GO" id="GO:0031048">
    <property type="term" value="P:regulatory ncRNA-mediated heterochromatin formation"/>
    <property type="evidence" value="ECO:0007669"/>
    <property type="project" value="TreeGrafter"/>
</dbReference>
<evidence type="ECO:0000256" key="1">
    <source>
        <dbReference type="SAM" id="Coils"/>
    </source>
</evidence>
<reference evidence="4" key="1">
    <citation type="journal article" date="2020" name="Stud. Mycol.">
        <title>101 Dothideomycetes genomes: A test case for predicting lifestyles and emergence of pathogens.</title>
        <authorList>
            <person name="Haridas S."/>
            <person name="Albert R."/>
            <person name="Binder M."/>
            <person name="Bloem J."/>
            <person name="LaButti K."/>
            <person name="Salamov A."/>
            <person name="Andreopoulos B."/>
            <person name="Baker S."/>
            <person name="Barry K."/>
            <person name="Bills G."/>
            <person name="Bluhm B."/>
            <person name="Cannon C."/>
            <person name="Castanera R."/>
            <person name="Culley D."/>
            <person name="Daum C."/>
            <person name="Ezra D."/>
            <person name="Gonzalez J."/>
            <person name="Henrissat B."/>
            <person name="Kuo A."/>
            <person name="Liang C."/>
            <person name="Lipzen A."/>
            <person name="Lutzoni F."/>
            <person name="Magnuson J."/>
            <person name="Mondo S."/>
            <person name="Nolan M."/>
            <person name="Ohm R."/>
            <person name="Pangilinan J."/>
            <person name="Park H.-J."/>
            <person name="Ramirez L."/>
            <person name="Alfaro M."/>
            <person name="Sun H."/>
            <person name="Tritt A."/>
            <person name="Yoshinaga Y."/>
            <person name="Zwiers L.-H."/>
            <person name="Turgeon B."/>
            <person name="Goodwin S."/>
            <person name="Spatafora J."/>
            <person name="Crous P."/>
            <person name="Grigoriev I."/>
        </authorList>
    </citation>
    <scope>NUCLEOTIDE SEQUENCE [LARGE SCALE GENOMIC DNA]</scope>
    <source>
        <strain evidence="4">CBS 304.66</strain>
    </source>
</reference>
<dbReference type="InterPro" id="IPR048263">
    <property type="entry name" value="Arb2"/>
</dbReference>
<name>A0A9P4KB41_9PLEO</name>
<feature type="coiled-coil region" evidence="1">
    <location>
        <begin position="450"/>
        <end position="484"/>
    </location>
</feature>
<dbReference type="OrthoDB" id="421951at2759"/>
<dbReference type="AlphaFoldDB" id="A0A9P4KB41"/>
<accession>A0A9P4KB41</accession>
<dbReference type="PANTHER" id="PTHR21357:SF4">
    <property type="entry name" value="FAM172 FAMILY PROTEIN HOMOLOG CG10038"/>
    <property type="match status" value="1"/>
</dbReference>
<dbReference type="Proteomes" id="UP000800093">
    <property type="component" value="Unassembled WGS sequence"/>
</dbReference>
<feature type="domain" description="Arb2" evidence="2">
    <location>
        <begin position="15"/>
        <end position="312"/>
    </location>
</feature>
<keyword evidence="1" id="KW-0175">Coiled coil</keyword>
<dbReference type="GO" id="GO:0005634">
    <property type="term" value="C:nucleus"/>
    <property type="evidence" value="ECO:0007669"/>
    <property type="project" value="TreeGrafter"/>
</dbReference>
<dbReference type="InterPro" id="IPR053858">
    <property type="entry name" value="Arb2_dom"/>
</dbReference>
<evidence type="ECO:0000313" key="4">
    <source>
        <dbReference type="Proteomes" id="UP000800093"/>
    </source>
</evidence>
<evidence type="ECO:0000313" key="3">
    <source>
        <dbReference type="EMBL" id="KAF2265388.1"/>
    </source>
</evidence>
<dbReference type="Pfam" id="PF22749">
    <property type="entry name" value="Arb2"/>
    <property type="match status" value="1"/>
</dbReference>
<comment type="caution">
    <text evidence="3">The sequence shown here is derived from an EMBL/GenBank/DDBJ whole genome shotgun (WGS) entry which is preliminary data.</text>
</comment>
<protein>
    <recommendedName>
        <fullName evidence="2">Arb2 domain-containing protein</fullName>
    </recommendedName>
</protein>
<dbReference type="GO" id="GO:0035197">
    <property type="term" value="F:siRNA binding"/>
    <property type="evidence" value="ECO:0007669"/>
    <property type="project" value="TreeGrafter"/>
</dbReference>
<keyword evidence="4" id="KW-1185">Reference proteome</keyword>
<organism evidence="3 4">
    <name type="scientific">Lojkania enalia</name>
    <dbReference type="NCBI Taxonomy" id="147567"/>
    <lineage>
        <taxon>Eukaryota</taxon>
        <taxon>Fungi</taxon>
        <taxon>Dikarya</taxon>
        <taxon>Ascomycota</taxon>
        <taxon>Pezizomycotina</taxon>
        <taxon>Dothideomycetes</taxon>
        <taxon>Pleosporomycetidae</taxon>
        <taxon>Pleosporales</taxon>
        <taxon>Pleosporales incertae sedis</taxon>
        <taxon>Lojkania</taxon>
    </lineage>
</organism>
<dbReference type="PANTHER" id="PTHR21357">
    <property type="entry name" value="FAM172 FAMILY PROTEIN HOMOLOG CG10038"/>
    <property type="match status" value="1"/>
</dbReference>
<sequence length="542" mass="61207">MFRRNERGLPRDASYPADLKKLGYFINTDGHIRMIDYPDKDFLYHFSNNDRHNEVHREAMQICQRQEVMKRLSALGIEKLYLPQLSYGKPDEPHVPILAPPAHILRSRNRVIVIINDNQQDLGILAYRQLQRELGLNGGSIVDFTKELITRSNPSLSATLSKDGAGLEDKEADTPGLIVMNTGQLLFSYKFHTALSTRSWGALPRKSICHSSLIMHEENRVKGNECPKLHIKYVWEHVVCNPEFVDPDAQVYVIAIENGAGLFLKLLNRDWDTFADRLTAFAPIQSNITTSQLPNPLLQTFLHARARQWSVATLSSDPRVCVETPKPLHLNEEKEEADMDMEPICPMFGGGEYGIGECVFTDHCVQKCVLDFFDEVERSPGFFSNPEFVVSGSVHGGTERTFDDKDGVEVEEQVFGWSEEQQLSVEQAEVQYMREQIHRMHDSLRKTPDKDEFSTGRANLQKRIKKAETKLEVLIAKAEIAAKKEGEKAAEQSSVVDGEKWETVDQGPKVEIAGSMVDRELVRGAGLLDIAEEEEEEEGVGG</sequence>
<proteinExistence type="predicted"/>
<evidence type="ECO:0000259" key="2">
    <source>
        <dbReference type="Pfam" id="PF22749"/>
    </source>
</evidence>
<dbReference type="EMBL" id="ML986607">
    <property type="protein sequence ID" value="KAF2265388.1"/>
    <property type="molecule type" value="Genomic_DNA"/>
</dbReference>
<gene>
    <name evidence="3" type="ORF">CC78DRAFT_200559</name>
</gene>